<evidence type="ECO:0000313" key="2">
    <source>
        <dbReference type="EMBL" id="QDU67321.1"/>
    </source>
</evidence>
<gene>
    <name evidence="2" type="ORF">Pla133_24020</name>
</gene>
<dbReference type="EMBL" id="CP036287">
    <property type="protein sequence ID" value="QDU67321.1"/>
    <property type="molecule type" value="Genomic_DNA"/>
</dbReference>
<dbReference type="AlphaFoldDB" id="A0A518BK21"/>
<dbReference type="Proteomes" id="UP000316921">
    <property type="component" value="Chromosome"/>
</dbReference>
<organism evidence="2 3">
    <name type="scientific">Engelhardtia mirabilis</name>
    <dbReference type="NCBI Taxonomy" id="2528011"/>
    <lineage>
        <taxon>Bacteria</taxon>
        <taxon>Pseudomonadati</taxon>
        <taxon>Planctomycetota</taxon>
        <taxon>Planctomycetia</taxon>
        <taxon>Planctomycetia incertae sedis</taxon>
        <taxon>Engelhardtia</taxon>
    </lineage>
</organism>
<evidence type="ECO:0000256" key="1">
    <source>
        <dbReference type="SAM" id="MobiDB-lite"/>
    </source>
</evidence>
<keyword evidence="3" id="KW-1185">Reference proteome</keyword>
<feature type="region of interest" description="Disordered" evidence="1">
    <location>
        <begin position="58"/>
        <end position="82"/>
    </location>
</feature>
<accession>A0A518BK21</accession>
<name>A0A518BK21_9BACT</name>
<sequence length="82" mass="8815">MSHSLLSRLSPETRHVLAAAFVFERAIGAPMVEATVRALAKEEGASVPACVLLVTGRDTGADDARDPELKAAREWRASTRRA</sequence>
<dbReference type="RefSeq" id="WP_145065373.1">
    <property type="nucleotide sequence ID" value="NZ_CP036287.1"/>
</dbReference>
<protein>
    <submittedName>
        <fullName evidence="2">Uncharacterized protein</fullName>
    </submittedName>
</protein>
<reference evidence="2 3" key="1">
    <citation type="submission" date="2019-02" db="EMBL/GenBank/DDBJ databases">
        <title>Deep-cultivation of Planctomycetes and their phenomic and genomic characterization uncovers novel biology.</title>
        <authorList>
            <person name="Wiegand S."/>
            <person name="Jogler M."/>
            <person name="Boedeker C."/>
            <person name="Pinto D."/>
            <person name="Vollmers J."/>
            <person name="Rivas-Marin E."/>
            <person name="Kohn T."/>
            <person name="Peeters S.H."/>
            <person name="Heuer A."/>
            <person name="Rast P."/>
            <person name="Oberbeckmann S."/>
            <person name="Bunk B."/>
            <person name="Jeske O."/>
            <person name="Meyerdierks A."/>
            <person name="Storesund J.E."/>
            <person name="Kallscheuer N."/>
            <person name="Luecker S."/>
            <person name="Lage O.M."/>
            <person name="Pohl T."/>
            <person name="Merkel B.J."/>
            <person name="Hornburger P."/>
            <person name="Mueller R.-W."/>
            <person name="Bruemmer F."/>
            <person name="Labrenz M."/>
            <person name="Spormann A.M."/>
            <person name="Op den Camp H."/>
            <person name="Overmann J."/>
            <person name="Amann R."/>
            <person name="Jetten M.S.M."/>
            <person name="Mascher T."/>
            <person name="Medema M.H."/>
            <person name="Devos D.P."/>
            <person name="Kaster A.-K."/>
            <person name="Ovreas L."/>
            <person name="Rohde M."/>
            <person name="Galperin M.Y."/>
            <person name="Jogler C."/>
        </authorList>
    </citation>
    <scope>NUCLEOTIDE SEQUENCE [LARGE SCALE GENOMIC DNA]</scope>
    <source>
        <strain evidence="2 3">Pla133</strain>
    </source>
</reference>
<feature type="compositionally biased region" description="Basic and acidic residues" evidence="1">
    <location>
        <begin position="59"/>
        <end position="82"/>
    </location>
</feature>
<dbReference type="KEGG" id="pbap:Pla133_24020"/>
<evidence type="ECO:0000313" key="3">
    <source>
        <dbReference type="Proteomes" id="UP000316921"/>
    </source>
</evidence>
<proteinExistence type="predicted"/>